<sequence>MVFPFHPWGLFICFYDEHVIIPKRRRQYELSLNVIVHRRIVWRLTSVSALFGRQEKFALSDG</sequence>
<gene>
    <name evidence="1" type="ORF">CSC3H3_20695</name>
</gene>
<keyword evidence="1" id="KW-0614">Plasmid</keyword>
<evidence type="ECO:0000313" key="2">
    <source>
        <dbReference type="Proteomes" id="UP000233458"/>
    </source>
</evidence>
<geneLocation type="plasmid" evidence="2">
    <name>pcsc3h3</name>
</geneLocation>
<keyword evidence="2" id="KW-1185">Reference proteome</keyword>
<organism evidence="1 2">
    <name type="scientific">Thalassospira marina</name>
    <dbReference type="NCBI Taxonomy" id="2048283"/>
    <lineage>
        <taxon>Bacteria</taxon>
        <taxon>Pseudomonadati</taxon>
        <taxon>Pseudomonadota</taxon>
        <taxon>Alphaproteobacteria</taxon>
        <taxon>Rhodospirillales</taxon>
        <taxon>Thalassospiraceae</taxon>
        <taxon>Thalassospira</taxon>
    </lineage>
</organism>
<dbReference type="EMBL" id="CP024200">
    <property type="protein sequence ID" value="AUG55298.1"/>
    <property type="molecule type" value="Genomic_DNA"/>
</dbReference>
<name>A0ABN5FLW6_9PROT</name>
<dbReference type="Proteomes" id="UP000233458">
    <property type="component" value="Plasmid pCSC3H3"/>
</dbReference>
<accession>A0ABN5FLW6</accession>
<reference evidence="1 2" key="1">
    <citation type="submission" date="2017-10" db="EMBL/GenBank/DDBJ databases">
        <title>Biodiversity and function of Thalassospira species in the particle-attached aromatic-hydrocarbon-degrading consortia from the surface seawater of the China South Sea.</title>
        <authorList>
            <person name="Dong C."/>
            <person name="Liu R."/>
            <person name="Shao Z."/>
        </authorList>
    </citation>
    <scope>NUCLEOTIDE SEQUENCE [LARGE SCALE GENOMIC DNA]</scope>
    <source>
        <strain evidence="1 2">CSC3H3</strain>
        <plasmid evidence="2">pcsc3h3</plasmid>
    </source>
</reference>
<proteinExistence type="predicted"/>
<protein>
    <submittedName>
        <fullName evidence="1">Uncharacterized protein</fullName>
    </submittedName>
</protein>
<evidence type="ECO:0000313" key="1">
    <source>
        <dbReference type="EMBL" id="AUG55298.1"/>
    </source>
</evidence>